<evidence type="ECO:0000313" key="2">
    <source>
        <dbReference type="EMBL" id="MCS6521357.1"/>
    </source>
</evidence>
<dbReference type="GeneID" id="95324273"/>
<evidence type="ECO:0000313" key="3">
    <source>
        <dbReference type="Proteomes" id="UP001652264"/>
    </source>
</evidence>
<dbReference type="Proteomes" id="UP001652264">
    <property type="component" value="Unassembled WGS sequence"/>
</dbReference>
<name>A0ABT2HDM6_9MICO</name>
<feature type="compositionally biased region" description="Low complexity" evidence="1">
    <location>
        <begin position="57"/>
        <end position="71"/>
    </location>
</feature>
<dbReference type="EMBL" id="JANVAD010000001">
    <property type="protein sequence ID" value="MCS6521357.1"/>
    <property type="molecule type" value="Genomic_DNA"/>
</dbReference>
<reference evidence="2 3" key="1">
    <citation type="submission" date="2022-08" db="EMBL/GenBank/DDBJ databases">
        <title>Taxonomy of Curtobacterium flaccumfaciens.</title>
        <authorList>
            <person name="Osdaghi E."/>
            <person name="Taghavi S.M."/>
            <person name="Hamidizade M."/>
            <person name="Abachi H."/>
            <person name="Fazliarab A."/>
            <person name="Baeyen S."/>
            <person name="Portier P."/>
            <person name="Van Vaerenbergh J."/>
            <person name="Jacques M.-A."/>
        </authorList>
    </citation>
    <scope>NUCLEOTIDE SEQUENCE [LARGE SCALE GENOMIC DNA]</scope>
    <source>
        <strain evidence="2 3">LMG8786T</strain>
    </source>
</reference>
<feature type="region of interest" description="Disordered" evidence="1">
    <location>
        <begin position="57"/>
        <end position="85"/>
    </location>
</feature>
<accession>A0ABT2HDM6</accession>
<protein>
    <submittedName>
        <fullName evidence="2">Uncharacterized protein</fullName>
    </submittedName>
</protein>
<dbReference type="RefSeq" id="WP_141861756.1">
    <property type="nucleotide sequence ID" value="NZ_BMNV01000004.1"/>
</dbReference>
<comment type="caution">
    <text evidence="2">The sequence shown here is derived from an EMBL/GenBank/DDBJ whole genome shotgun (WGS) entry which is preliminary data.</text>
</comment>
<gene>
    <name evidence="2" type="ORF">NYQ28_02110</name>
</gene>
<evidence type="ECO:0000256" key="1">
    <source>
        <dbReference type="SAM" id="MobiDB-lite"/>
    </source>
</evidence>
<proteinExistence type="predicted"/>
<keyword evidence="3" id="KW-1185">Reference proteome</keyword>
<organism evidence="2 3">
    <name type="scientific">Curtobacterium citreum</name>
    <dbReference type="NCBI Taxonomy" id="2036"/>
    <lineage>
        <taxon>Bacteria</taxon>
        <taxon>Bacillati</taxon>
        <taxon>Actinomycetota</taxon>
        <taxon>Actinomycetes</taxon>
        <taxon>Micrococcales</taxon>
        <taxon>Microbacteriaceae</taxon>
        <taxon>Curtobacterium</taxon>
    </lineage>
</organism>
<sequence>MTRMLKATGLLRIPEEAPLVALVKSLAKEMDEGGGSRTYSAYLSALKDVRRVLDRAPGSAALPSTAAPSPADADEVSSEEKAPVDQEVLDFAGFAAAKGRPPRRQGA</sequence>